<evidence type="ECO:0000313" key="5">
    <source>
        <dbReference type="RefSeq" id="XP_028136240.1"/>
    </source>
</evidence>
<evidence type="ECO:0000256" key="4">
    <source>
        <dbReference type="ARBA" id="ARBA00023027"/>
    </source>
</evidence>
<dbReference type="InterPro" id="IPR036291">
    <property type="entry name" value="NAD(P)-bd_dom_sf"/>
</dbReference>
<evidence type="ECO:0000256" key="2">
    <source>
        <dbReference type="ARBA" id="ARBA00022532"/>
    </source>
</evidence>
<dbReference type="SUPFAM" id="SSF51735">
    <property type="entry name" value="NAD(P)-binding Rossmann-fold domains"/>
    <property type="match status" value="1"/>
</dbReference>
<dbReference type="Gene3D" id="3.40.50.720">
    <property type="entry name" value="NAD(P)-binding Rossmann-like Domain"/>
    <property type="match status" value="1"/>
</dbReference>
<dbReference type="RefSeq" id="XP_028136241.1">
    <property type="nucleotide sequence ID" value="XM_028280440.1"/>
</dbReference>
<gene>
    <name evidence="5 6" type="primary">LOC114330990</name>
</gene>
<name>A0A6P7FU50_DIAVI</name>
<dbReference type="GO" id="GO:0030060">
    <property type="term" value="F:L-malate dehydrogenase (NAD+) activity"/>
    <property type="evidence" value="ECO:0007669"/>
    <property type="project" value="UniProtKB-EC"/>
</dbReference>
<dbReference type="AlphaFoldDB" id="A0A6P7FU50"/>
<evidence type="ECO:0000313" key="6">
    <source>
        <dbReference type="RefSeq" id="XP_028136241.1"/>
    </source>
</evidence>
<reference evidence="5 6" key="1">
    <citation type="submission" date="2025-04" db="UniProtKB">
        <authorList>
            <consortium name="RefSeq"/>
        </authorList>
    </citation>
    <scope>IDENTIFICATION</scope>
    <source>
        <tissue evidence="5 6">Whole insect</tissue>
    </source>
</reference>
<dbReference type="PANTHER" id="PTHR11540:SF16">
    <property type="entry name" value="MALATE DEHYDROGENASE, MITOCHONDRIAL"/>
    <property type="match status" value="1"/>
</dbReference>
<dbReference type="RefSeq" id="XP_028136240.1">
    <property type="nucleotide sequence ID" value="XM_028280439.1"/>
</dbReference>
<protein>
    <recommendedName>
        <fullName evidence="1">malate dehydrogenase</fullName>
        <ecNumber evidence="1">1.1.1.37</ecNumber>
    </recommendedName>
</protein>
<keyword evidence="2" id="KW-0816">Tricarboxylic acid cycle</keyword>
<evidence type="ECO:0000256" key="1">
    <source>
        <dbReference type="ARBA" id="ARBA00012995"/>
    </source>
</evidence>
<organism evidence="5">
    <name type="scientific">Diabrotica virgifera virgifera</name>
    <name type="common">western corn rootworm</name>
    <dbReference type="NCBI Taxonomy" id="50390"/>
    <lineage>
        <taxon>Eukaryota</taxon>
        <taxon>Metazoa</taxon>
        <taxon>Ecdysozoa</taxon>
        <taxon>Arthropoda</taxon>
        <taxon>Hexapoda</taxon>
        <taxon>Insecta</taxon>
        <taxon>Pterygota</taxon>
        <taxon>Neoptera</taxon>
        <taxon>Endopterygota</taxon>
        <taxon>Coleoptera</taxon>
        <taxon>Polyphaga</taxon>
        <taxon>Cucujiformia</taxon>
        <taxon>Chrysomeloidea</taxon>
        <taxon>Chrysomelidae</taxon>
        <taxon>Galerucinae</taxon>
        <taxon>Diabroticina</taxon>
        <taxon>Diabroticites</taxon>
        <taxon>Diabrotica</taxon>
    </lineage>
</organism>
<keyword evidence="4" id="KW-0520">NAD</keyword>
<dbReference type="GO" id="GO:0006099">
    <property type="term" value="P:tricarboxylic acid cycle"/>
    <property type="evidence" value="ECO:0007669"/>
    <property type="project" value="UniProtKB-KW"/>
</dbReference>
<evidence type="ECO:0000256" key="3">
    <source>
        <dbReference type="ARBA" id="ARBA00023002"/>
    </source>
</evidence>
<sequence>MNLSNLQRLFSNYSTQSFATKNLSTESKRSSIQVCILNAHTPLGRMASFLIKQNPLVSKVKIQGDRKVTNLAEELNLIDTKCRVEPYPHVKDLPKSLMGVDIVLLLSNQVWPQDTPIGKRILGESQRVYDVIKECTLQAPKATVIVAVPPVSVFTPFVANVFKQSHFYHPGKILGSAAMAQVTINSLVGRYHDMDPFITHVPLIGGPDIDVAVPLLSRAKPVPVPARCTNILMSKFRQVELESFPKIYCKQNCNEYHPISEAYALNNMIVTLGLGILEDPKAVYNAFVRTNVVSSCQYLVTLLQFSKEGVVHNFGLPTLTHFELGMLERAITLIKLREEIATELVSYVEGKCKTPIMKRAGFN</sequence>
<dbReference type="PANTHER" id="PTHR11540">
    <property type="entry name" value="MALATE AND LACTATE DEHYDROGENASE"/>
    <property type="match status" value="1"/>
</dbReference>
<proteinExistence type="predicted"/>
<accession>A0A6P7FU50</accession>
<dbReference type="Gene3D" id="3.90.110.10">
    <property type="entry name" value="Lactate dehydrogenase/glycoside hydrolase, family 4, C-terminal"/>
    <property type="match status" value="1"/>
</dbReference>
<dbReference type="EC" id="1.1.1.37" evidence="1"/>
<dbReference type="InterPro" id="IPR015955">
    <property type="entry name" value="Lactate_DH/Glyco_Ohase_4_C"/>
</dbReference>
<keyword evidence="3" id="KW-0560">Oxidoreductase</keyword>
<dbReference type="GO" id="GO:0005739">
    <property type="term" value="C:mitochondrion"/>
    <property type="evidence" value="ECO:0007669"/>
    <property type="project" value="TreeGrafter"/>
</dbReference>